<name>A0A4C1SW53_EUMVA</name>
<organism evidence="1 2">
    <name type="scientific">Eumeta variegata</name>
    <name type="common">Bagworm moth</name>
    <name type="synonym">Eumeta japonica</name>
    <dbReference type="NCBI Taxonomy" id="151549"/>
    <lineage>
        <taxon>Eukaryota</taxon>
        <taxon>Metazoa</taxon>
        <taxon>Ecdysozoa</taxon>
        <taxon>Arthropoda</taxon>
        <taxon>Hexapoda</taxon>
        <taxon>Insecta</taxon>
        <taxon>Pterygota</taxon>
        <taxon>Neoptera</taxon>
        <taxon>Endopterygota</taxon>
        <taxon>Lepidoptera</taxon>
        <taxon>Glossata</taxon>
        <taxon>Ditrysia</taxon>
        <taxon>Tineoidea</taxon>
        <taxon>Psychidae</taxon>
        <taxon>Oiketicinae</taxon>
        <taxon>Eumeta</taxon>
    </lineage>
</organism>
<protein>
    <submittedName>
        <fullName evidence="1">Uncharacterized protein</fullName>
    </submittedName>
</protein>
<evidence type="ECO:0000313" key="2">
    <source>
        <dbReference type="Proteomes" id="UP000299102"/>
    </source>
</evidence>
<dbReference type="AlphaFoldDB" id="A0A4C1SW53"/>
<dbReference type="EMBL" id="BGZK01003915">
    <property type="protein sequence ID" value="GBP05537.1"/>
    <property type="molecule type" value="Genomic_DNA"/>
</dbReference>
<reference evidence="1 2" key="1">
    <citation type="journal article" date="2019" name="Commun. Biol.">
        <title>The bagworm genome reveals a unique fibroin gene that provides high tensile strength.</title>
        <authorList>
            <person name="Kono N."/>
            <person name="Nakamura H."/>
            <person name="Ohtoshi R."/>
            <person name="Tomita M."/>
            <person name="Numata K."/>
            <person name="Arakawa K."/>
        </authorList>
    </citation>
    <scope>NUCLEOTIDE SEQUENCE [LARGE SCALE GENOMIC DNA]</scope>
</reference>
<accession>A0A4C1SW53</accession>
<dbReference type="Proteomes" id="UP000299102">
    <property type="component" value="Unassembled WGS sequence"/>
</dbReference>
<comment type="caution">
    <text evidence="1">The sequence shown here is derived from an EMBL/GenBank/DDBJ whole genome shotgun (WGS) entry which is preliminary data.</text>
</comment>
<keyword evidence="2" id="KW-1185">Reference proteome</keyword>
<sequence>MSRNTLTFCFGYRSLRGPWLAWQPRLRVDKVHEFSVELLYEPHPRVKSNCVPSPAETGIVQQTDKIEFAKFYMSIYRGGQNLTAGYSFWGRFSLGELQQLDVLLLGYSGIGEPWSDNGVSNLQRREGLGCAIGLLFERVSRVIPKENCRGLSCNVVVCGEVSL</sequence>
<evidence type="ECO:0000313" key="1">
    <source>
        <dbReference type="EMBL" id="GBP05537.1"/>
    </source>
</evidence>
<proteinExistence type="predicted"/>
<gene>
    <name evidence="1" type="ORF">EVAR_71345_1</name>
</gene>